<organism evidence="4 5">
    <name type="scientific">Bartonella koehlerae C-29</name>
    <dbReference type="NCBI Taxonomy" id="1134510"/>
    <lineage>
        <taxon>Bacteria</taxon>
        <taxon>Pseudomonadati</taxon>
        <taxon>Pseudomonadota</taxon>
        <taxon>Alphaproteobacteria</taxon>
        <taxon>Hyphomicrobiales</taxon>
        <taxon>Bartonellaceae</taxon>
        <taxon>Bartonella</taxon>
    </lineage>
</organism>
<feature type="coiled-coil region" evidence="3">
    <location>
        <begin position="4"/>
        <end position="31"/>
    </location>
</feature>
<dbReference type="InterPro" id="IPR004401">
    <property type="entry name" value="YbaB/EbfC"/>
</dbReference>
<evidence type="ECO:0000256" key="3">
    <source>
        <dbReference type="SAM" id="Coils"/>
    </source>
</evidence>
<evidence type="ECO:0000313" key="5">
    <source>
        <dbReference type="Proteomes" id="UP000027015"/>
    </source>
</evidence>
<evidence type="ECO:0000256" key="2">
    <source>
        <dbReference type="HAMAP-Rule" id="MF_00274"/>
    </source>
</evidence>
<keyword evidence="2" id="KW-0963">Cytoplasm</keyword>
<comment type="function">
    <text evidence="2">Binds to DNA and alters its conformation. May be involved in regulation of gene expression, nucleoid organization and DNA protection.</text>
</comment>
<dbReference type="NCBIfam" id="TIGR00103">
    <property type="entry name" value="DNA_YbaB_EbfC"/>
    <property type="match status" value="1"/>
</dbReference>
<dbReference type="Pfam" id="PF02575">
    <property type="entry name" value="YbaB_DNA_bd"/>
    <property type="match status" value="1"/>
</dbReference>
<dbReference type="OrthoDB" id="9803080at2"/>
<sequence length="108" mass="12023">MRDMINMMKKAKEVQEKMQKIQEEMANLQITGTAGGGLVTITLNGKNTITAIKIDPSLLKPEEIEILEDLIMAAYNEAKTKIEITMQEKTKSMTAGLPLPPNFKLPFS</sequence>
<dbReference type="AlphaFoldDB" id="A0A067WA19"/>
<proteinExistence type="inferred from homology"/>
<dbReference type="EMBL" id="AHPL01000006">
    <property type="protein sequence ID" value="KEC55746.1"/>
    <property type="molecule type" value="Genomic_DNA"/>
</dbReference>
<comment type="caution">
    <text evidence="4">The sequence shown here is derived from an EMBL/GenBank/DDBJ whole genome shotgun (WGS) entry which is preliminary data.</text>
</comment>
<dbReference type="Gene3D" id="3.30.1310.10">
    <property type="entry name" value="Nucleoid-associated protein YbaB-like domain"/>
    <property type="match status" value="1"/>
</dbReference>
<dbReference type="PANTHER" id="PTHR33449">
    <property type="entry name" value="NUCLEOID-ASSOCIATED PROTEIN YBAB"/>
    <property type="match status" value="1"/>
</dbReference>
<keyword evidence="5" id="KW-1185">Reference proteome</keyword>
<comment type="subcellular location">
    <subcellularLocation>
        <location evidence="2">Cytoplasm</location>
        <location evidence="2">Nucleoid</location>
    </subcellularLocation>
</comment>
<name>A0A067WA19_9HYPH</name>
<dbReference type="SUPFAM" id="SSF82607">
    <property type="entry name" value="YbaB-like"/>
    <property type="match status" value="1"/>
</dbReference>
<dbReference type="GO" id="GO:0003677">
    <property type="term" value="F:DNA binding"/>
    <property type="evidence" value="ECO:0007669"/>
    <property type="project" value="UniProtKB-UniRule"/>
</dbReference>
<dbReference type="RefSeq" id="WP_034458502.1">
    <property type="nucleotide sequence ID" value="NZ_CADEAH010000001.1"/>
</dbReference>
<protein>
    <recommendedName>
        <fullName evidence="2">Nucleoid-associated protein O9A_00524</fullName>
    </recommendedName>
</protein>
<dbReference type="PIRSF" id="PIRSF004555">
    <property type="entry name" value="UCP004555"/>
    <property type="match status" value="1"/>
</dbReference>
<reference evidence="4 5" key="1">
    <citation type="submission" date="2012-04" db="EMBL/GenBank/DDBJ databases">
        <title>The Genome Sequence of Bartonella koehlerae C-29.</title>
        <authorList>
            <consortium name="The Broad Institute Genome Sequencing Platform"/>
            <consortium name="The Broad Institute Genome Sequencing Center for Infectious Disease"/>
            <person name="Feldgarden M."/>
            <person name="Kirby J."/>
            <person name="Kosoy M."/>
            <person name="Birtles R."/>
            <person name="Probert W.S."/>
            <person name="Chiaraviglio L."/>
            <person name="Walker B."/>
            <person name="Young S.K."/>
            <person name="Zeng Q."/>
            <person name="Gargeya S."/>
            <person name="Fitzgerald M."/>
            <person name="Haas B."/>
            <person name="Abouelleil A."/>
            <person name="Alvarado L."/>
            <person name="Arachchi H.M."/>
            <person name="Berlin A.M."/>
            <person name="Chapman S.B."/>
            <person name="Goldberg J."/>
            <person name="Griggs A."/>
            <person name="Gujja S."/>
            <person name="Hansen M."/>
            <person name="Howarth C."/>
            <person name="Imamovic A."/>
            <person name="Larimer J."/>
            <person name="McCowen C."/>
            <person name="Montmayeur A."/>
            <person name="Murphy C."/>
            <person name="Neiman D."/>
            <person name="Pearson M."/>
            <person name="Priest M."/>
            <person name="Roberts A."/>
            <person name="Saif S."/>
            <person name="Shea T."/>
            <person name="Sisk P."/>
            <person name="Sykes S."/>
            <person name="Wortman J."/>
            <person name="Nusbaum C."/>
            <person name="Birren B."/>
        </authorList>
    </citation>
    <scope>NUCLEOTIDE SEQUENCE [LARGE SCALE GENOMIC DNA]</scope>
    <source>
        <strain evidence="4 5">C-29</strain>
    </source>
</reference>
<keyword evidence="3" id="KW-0175">Coiled coil</keyword>
<evidence type="ECO:0000256" key="1">
    <source>
        <dbReference type="ARBA" id="ARBA00023125"/>
    </source>
</evidence>
<dbReference type="HAMAP" id="MF_00274">
    <property type="entry name" value="DNA_YbaB_EbfC"/>
    <property type="match status" value="1"/>
</dbReference>
<gene>
    <name evidence="4" type="ORF">O9A_00524</name>
</gene>
<dbReference type="STRING" id="1134510.O9A_00524"/>
<dbReference type="InterPro" id="IPR036894">
    <property type="entry name" value="YbaB-like_sf"/>
</dbReference>
<dbReference type="GO" id="GO:0005829">
    <property type="term" value="C:cytosol"/>
    <property type="evidence" value="ECO:0007669"/>
    <property type="project" value="TreeGrafter"/>
</dbReference>
<dbReference type="HOGENOM" id="CLU_140930_0_1_5"/>
<dbReference type="PATRIC" id="fig|1134510.3.peg.612"/>
<dbReference type="GO" id="GO:0043590">
    <property type="term" value="C:bacterial nucleoid"/>
    <property type="evidence" value="ECO:0007669"/>
    <property type="project" value="UniProtKB-UniRule"/>
</dbReference>
<comment type="subunit">
    <text evidence="2">Homodimer.</text>
</comment>
<dbReference type="eggNOG" id="COG0718">
    <property type="taxonomic scope" value="Bacteria"/>
</dbReference>
<dbReference type="Proteomes" id="UP000027015">
    <property type="component" value="Unassembled WGS sequence"/>
</dbReference>
<dbReference type="PANTHER" id="PTHR33449:SF1">
    <property type="entry name" value="NUCLEOID-ASSOCIATED PROTEIN YBAB"/>
    <property type="match status" value="1"/>
</dbReference>
<keyword evidence="1 2" id="KW-0238">DNA-binding</keyword>
<comment type="similarity">
    <text evidence="2">Belongs to the YbaB/EbfC family.</text>
</comment>
<evidence type="ECO:0000313" key="4">
    <source>
        <dbReference type="EMBL" id="KEC55746.1"/>
    </source>
</evidence>
<accession>A0A067WA19</accession>